<keyword evidence="2 4" id="KW-0238">DNA-binding</keyword>
<evidence type="ECO:0000256" key="4">
    <source>
        <dbReference type="PROSITE-ProRule" id="PRU00335"/>
    </source>
</evidence>
<gene>
    <name evidence="6" type="ORF">FHS76_002749</name>
</gene>
<dbReference type="InterPro" id="IPR036271">
    <property type="entry name" value="Tet_transcr_reg_TetR-rel_C_sf"/>
</dbReference>
<dbReference type="AlphaFoldDB" id="A0A7W9AYB9"/>
<protein>
    <submittedName>
        <fullName evidence="6">AcrR family transcriptional regulator</fullName>
    </submittedName>
</protein>
<evidence type="ECO:0000256" key="2">
    <source>
        <dbReference type="ARBA" id="ARBA00023125"/>
    </source>
</evidence>
<dbReference type="Gene3D" id="1.10.357.10">
    <property type="entry name" value="Tetracycline Repressor, domain 2"/>
    <property type="match status" value="1"/>
</dbReference>
<evidence type="ECO:0000256" key="1">
    <source>
        <dbReference type="ARBA" id="ARBA00023015"/>
    </source>
</evidence>
<feature type="domain" description="HTH tetR-type" evidence="5">
    <location>
        <begin position="10"/>
        <end position="70"/>
    </location>
</feature>
<dbReference type="Pfam" id="PF00440">
    <property type="entry name" value="TetR_N"/>
    <property type="match status" value="1"/>
</dbReference>
<dbReference type="InterPro" id="IPR009057">
    <property type="entry name" value="Homeodomain-like_sf"/>
</dbReference>
<sequence>MSDTTSSSLRPARERLLQAAAELFYDDGISATGIDAIIQRAGVAKQSLYNNFTSKAELVATYLEHRHAEWLGLYEKRLEKAETPLEGILAVFDAYRDHAEFAYEHGFRGCGLLNAAAELPAGDPGREAVRKHKEQVEGLLVEHLNGLIPDNPERVSQLAVQLSFILEGAIMRAGLEGNSARLGEARAMVATVLKSE</sequence>
<dbReference type="SUPFAM" id="SSF48498">
    <property type="entry name" value="Tetracyclin repressor-like, C-terminal domain"/>
    <property type="match status" value="1"/>
</dbReference>
<organism evidence="6 7">
    <name type="scientific">Brucella daejeonensis</name>
    <dbReference type="NCBI Taxonomy" id="659015"/>
    <lineage>
        <taxon>Bacteria</taxon>
        <taxon>Pseudomonadati</taxon>
        <taxon>Pseudomonadota</taxon>
        <taxon>Alphaproteobacteria</taxon>
        <taxon>Hyphomicrobiales</taxon>
        <taxon>Brucellaceae</taxon>
        <taxon>Brucella/Ochrobactrum group</taxon>
        <taxon>Brucella</taxon>
    </lineage>
</organism>
<dbReference type="PROSITE" id="PS50977">
    <property type="entry name" value="HTH_TETR_2"/>
    <property type="match status" value="1"/>
</dbReference>
<evidence type="ECO:0000313" key="7">
    <source>
        <dbReference type="Proteomes" id="UP000555546"/>
    </source>
</evidence>
<dbReference type="Pfam" id="PF16925">
    <property type="entry name" value="TetR_C_13"/>
    <property type="match status" value="1"/>
</dbReference>
<keyword evidence="7" id="KW-1185">Reference proteome</keyword>
<dbReference type="GO" id="GO:0003677">
    <property type="term" value="F:DNA binding"/>
    <property type="evidence" value="ECO:0007669"/>
    <property type="project" value="UniProtKB-UniRule"/>
</dbReference>
<reference evidence="6 7" key="1">
    <citation type="submission" date="2020-08" db="EMBL/GenBank/DDBJ databases">
        <title>Genomic Encyclopedia of Type Strains, Phase IV (KMG-IV): sequencing the most valuable type-strain genomes for metagenomic binning, comparative biology and taxonomic classification.</title>
        <authorList>
            <person name="Goeker M."/>
        </authorList>
    </citation>
    <scope>NUCLEOTIDE SEQUENCE [LARGE SCALE GENOMIC DNA]</scope>
    <source>
        <strain evidence="6 7">DSM 26944</strain>
    </source>
</reference>
<dbReference type="EMBL" id="JACIJG010000009">
    <property type="protein sequence ID" value="MBB5702860.1"/>
    <property type="molecule type" value="Genomic_DNA"/>
</dbReference>
<evidence type="ECO:0000259" key="5">
    <source>
        <dbReference type="PROSITE" id="PS50977"/>
    </source>
</evidence>
<dbReference type="PANTHER" id="PTHR47506:SF3">
    <property type="entry name" value="HTH-TYPE TRANSCRIPTIONAL REGULATOR LMRA"/>
    <property type="match status" value="1"/>
</dbReference>
<dbReference type="SUPFAM" id="SSF46689">
    <property type="entry name" value="Homeodomain-like"/>
    <property type="match status" value="1"/>
</dbReference>
<dbReference type="InterPro" id="IPR001647">
    <property type="entry name" value="HTH_TetR"/>
</dbReference>
<feature type="DNA-binding region" description="H-T-H motif" evidence="4">
    <location>
        <begin position="33"/>
        <end position="52"/>
    </location>
</feature>
<keyword evidence="3" id="KW-0804">Transcription</keyword>
<dbReference type="PRINTS" id="PR00455">
    <property type="entry name" value="HTHTETR"/>
</dbReference>
<dbReference type="InterPro" id="IPR011075">
    <property type="entry name" value="TetR_C"/>
</dbReference>
<dbReference type="Proteomes" id="UP000555546">
    <property type="component" value="Unassembled WGS sequence"/>
</dbReference>
<evidence type="ECO:0000256" key="3">
    <source>
        <dbReference type="ARBA" id="ARBA00023163"/>
    </source>
</evidence>
<name>A0A7W9AYB9_9HYPH</name>
<dbReference type="PANTHER" id="PTHR47506">
    <property type="entry name" value="TRANSCRIPTIONAL REGULATORY PROTEIN"/>
    <property type="match status" value="1"/>
</dbReference>
<accession>A0A7W9AYB9</accession>
<keyword evidence="1" id="KW-0805">Transcription regulation</keyword>
<comment type="caution">
    <text evidence="6">The sequence shown here is derived from an EMBL/GenBank/DDBJ whole genome shotgun (WGS) entry which is preliminary data.</text>
</comment>
<evidence type="ECO:0000313" key="6">
    <source>
        <dbReference type="EMBL" id="MBB5702860.1"/>
    </source>
</evidence>
<proteinExistence type="predicted"/>
<dbReference type="RefSeq" id="WP_183653402.1">
    <property type="nucleotide sequence ID" value="NZ_JACIJG010000009.1"/>
</dbReference>